<proteinExistence type="predicted"/>
<dbReference type="SUPFAM" id="SSF47986">
    <property type="entry name" value="DEATH domain"/>
    <property type="match status" value="1"/>
</dbReference>
<dbReference type="CDD" id="cd08321">
    <property type="entry name" value="Pyrin_ASC-like"/>
    <property type="match status" value="1"/>
</dbReference>
<dbReference type="Ensembl" id="ENSSANT00000069339.1">
    <property type="protein sequence ID" value="ENSSANP00000065225.1"/>
    <property type="gene ID" value="ENSSANG00000032529.1"/>
</dbReference>
<dbReference type="Pfam" id="PF02758">
    <property type="entry name" value="PYRIN"/>
    <property type="match status" value="1"/>
</dbReference>
<reference evidence="2" key="1">
    <citation type="submission" date="2025-08" db="UniProtKB">
        <authorList>
            <consortium name="Ensembl"/>
        </authorList>
    </citation>
    <scope>IDENTIFICATION</scope>
</reference>
<accession>A0A671Q5I0</accession>
<evidence type="ECO:0000313" key="3">
    <source>
        <dbReference type="Proteomes" id="UP000472260"/>
    </source>
</evidence>
<evidence type="ECO:0000259" key="1">
    <source>
        <dbReference type="PROSITE" id="PS50824"/>
    </source>
</evidence>
<dbReference type="AlphaFoldDB" id="A0A671Q5I0"/>
<protein>
    <recommendedName>
        <fullName evidence="1">Pyrin domain-containing protein</fullName>
    </recommendedName>
</protein>
<sequence>MAVHQILLDCLDELVSEELDIFKWHLTQGIHDFKIPKSQLEKKSRCDIVECMIQRYSPDGAGKLTLLVLEKMNQMNQAKELREKLGNLHLINVCITTQRLTMCQDQQHTMQCFISHKTQIYTLRLQIHNYIVPPLYIFQGI</sequence>
<keyword evidence="3" id="KW-1185">Reference proteome</keyword>
<reference evidence="2" key="2">
    <citation type="submission" date="2025-09" db="UniProtKB">
        <authorList>
            <consortium name="Ensembl"/>
        </authorList>
    </citation>
    <scope>IDENTIFICATION</scope>
</reference>
<dbReference type="InterPro" id="IPR011029">
    <property type="entry name" value="DEATH-like_dom_sf"/>
</dbReference>
<feature type="domain" description="Pyrin" evidence="1">
    <location>
        <begin position="1"/>
        <end position="87"/>
    </location>
</feature>
<evidence type="ECO:0000313" key="2">
    <source>
        <dbReference type="Ensembl" id="ENSSANP00000065225.1"/>
    </source>
</evidence>
<dbReference type="Proteomes" id="UP000472260">
    <property type="component" value="Unassembled WGS sequence"/>
</dbReference>
<dbReference type="InterPro" id="IPR004020">
    <property type="entry name" value="DAPIN"/>
</dbReference>
<dbReference type="Gene3D" id="1.10.533.10">
    <property type="entry name" value="Death Domain, Fas"/>
    <property type="match status" value="1"/>
</dbReference>
<organism evidence="2 3">
    <name type="scientific">Sinocyclocheilus anshuiensis</name>
    <dbReference type="NCBI Taxonomy" id="1608454"/>
    <lineage>
        <taxon>Eukaryota</taxon>
        <taxon>Metazoa</taxon>
        <taxon>Chordata</taxon>
        <taxon>Craniata</taxon>
        <taxon>Vertebrata</taxon>
        <taxon>Euteleostomi</taxon>
        <taxon>Actinopterygii</taxon>
        <taxon>Neopterygii</taxon>
        <taxon>Teleostei</taxon>
        <taxon>Ostariophysi</taxon>
        <taxon>Cypriniformes</taxon>
        <taxon>Cyprinidae</taxon>
        <taxon>Cyprininae</taxon>
        <taxon>Sinocyclocheilus</taxon>
    </lineage>
</organism>
<dbReference type="PROSITE" id="PS50824">
    <property type="entry name" value="DAPIN"/>
    <property type="match status" value="1"/>
</dbReference>
<dbReference type="SMART" id="SM01289">
    <property type="entry name" value="PYRIN"/>
    <property type="match status" value="1"/>
</dbReference>
<name>A0A671Q5I0_9TELE</name>